<proteinExistence type="predicted"/>
<evidence type="ECO:0000313" key="2">
    <source>
        <dbReference type="Proteomes" id="UP001266099"/>
    </source>
</evidence>
<sequence length="34" mass="3790">MALVITPIAAASISFAFARKYKLLQPIEPQKMQL</sequence>
<accession>A0ABU1T192</accession>
<gene>
    <name evidence="1" type="ORF">J2S36_000677</name>
</gene>
<protein>
    <submittedName>
        <fullName evidence="1">Uncharacterized protein</fullName>
    </submittedName>
</protein>
<reference evidence="1 2" key="1">
    <citation type="submission" date="2023-07" db="EMBL/GenBank/DDBJ databases">
        <title>Sequencing the genomes of 1000 actinobacteria strains.</title>
        <authorList>
            <person name="Klenk H.-P."/>
        </authorList>
    </citation>
    <scope>NUCLEOTIDE SEQUENCE [LARGE SCALE GENOMIC DNA]</scope>
    <source>
        <strain evidence="1 2">DSM 15539</strain>
    </source>
</reference>
<dbReference type="Proteomes" id="UP001266099">
    <property type="component" value="Unassembled WGS sequence"/>
</dbReference>
<organism evidence="1 2">
    <name type="scientific">Arcanobacterium hippocoleae</name>
    <dbReference type="NCBI Taxonomy" id="149017"/>
    <lineage>
        <taxon>Bacteria</taxon>
        <taxon>Bacillati</taxon>
        <taxon>Actinomycetota</taxon>
        <taxon>Actinomycetes</taxon>
        <taxon>Actinomycetales</taxon>
        <taxon>Actinomycetaceae</taxon>
        <taxon>Arcanobacterium</taxon>
    </lineage>
</organism>
<dbReference type="EMBL" id="JAVDUJ010000001">
    <property type="protein sequence ID" value="MDR6939134.1"/>
    <property type="molecule type" value="Genomic_DNA"/>
</dbReference>
<name>A0ABU1T192_9ACTO</name>
<keyword evidence="2" id="KW-1185">Reference proteome</keyword>
<comment type="caution">
    <text evidence="1">The sequence shown here is derived from an EMBL/GenBank/DDBJ whole genome shotgun (WGS) entry which is preliminary data.</text>
</comment>
<evidence type="ECO:0000313" key="1">
    <source>
        <dbReference type="EMBL" id="MDR6939134.1"/>
    </source>
</evidence>